<name>A0AAW0U7P7_SCYPA</name>
<dbReference type="GO" id="GO:0043565">
    <property type="term" value="F:sequence-specific DNA binding"/>
    <property type="evidence" value="ECO:0007669"/>
    <property type="project" value="InterPro"/>
</dbReference>
<dbReference type="Pfam" id="PF02198">
    <property type="entry name" value="SAM_PNT"/>
    <property type="match status" value="1"/>
</dbReference>
<evidence type="ECO:0000313" key="8">
    <source>
        <dbReference type="Proteomes" id="UP001487740"/>
    </source>
</evidence>
<sequence>MLFPSNNPEVGQVMKTRSGVNKRSLTCSIPFRPPPLTTALRRGWPSSYHQDTMHSDTRQDMLGFGTTSYQYYPVNQWTSVQVQEWLRTICYENNIDLGNVASFAECTGPQLCAMSQSHFVETHPVYGDLFFRKFREYLDHCQRQDRHYRHHLHHQHDHHHHQHQNSPPTAPTSPYILQNPTTPTTYHELLARPQPALYQTSRVPWQDASYHQNTYPGDSSSSYTTEGTLPPTSGDFPGAGHNTMGVYQSGYSLPFEYTGNSTPSPPSASLPMAPQGYLPVGHMPTAPSPSSPSPSSLSPLPGQQDTRRDRGPKLWEFLLDLLEDPACNPAIIRWENQEERTFRLTSPHEVSLRWGQRRPNQNSLPYDYFARALRYHYKTGMLISVPERKLVYKFGSLVFQQRRRGANSLMYPESPHPDNTSGHPS</sequence>
<evidence type="ECO:0008006" key="9">
    <source>
        <dbReference type="Google" id="ProtNLM"/>
    </source>
</evidence>
<organism evidence="7 8">
    <name type="scientific">Scylla paramamosain</name>
    <name type="common">Mud crab</name>
    <dbReference type="NCBI Taxonomy" id="85552"/>
    <lineage>
        <taxon>Eukaryota</taxon>
        <taxon>Metazoa</taxon>
        <taxon>Ecdysozoa</taxon>
        <taxon>Arthropoda</taxon>
        <taxon>Crustacea</taxon>
        <taxon>Multicrustacea</taxon>
        <taxon>Malacostraca</taxon>
        <taxon>Eumalacostraca</taxon>
        <taxon>Eucarida</taxon>
        <taxon>Decapoda</taxon>
        <taxon>Pleocyemata</taxon>
        <taxon>Brachyura</taxon>
        <taxon>Eubrachyura</taxon>
        <taxon>Portunoidea</taxon>
        <taxon>Portunidae</taxon>
        <taxon>Portuninae</taxon>
        <taxon>Scylla</taxon>
    </lineage>
</organism>
<dbReference type="AlphaFoldDB" id="A0AAW0U7P7"/>
<dbReference type="SMART" id="SM00413">
    <property type="entry name" value="ETS"/>
    <property type="match status" value="1"/>
</dbReference>
<dbReference type="SUPFAM" id="SSF47769">
    <property type="entry name" value="SAM/Pointed domain"/>
    <property type="match status" value="1"/>
</dbReference>
<dbReference type="PANTHER" id="PTHR11849:SF190">
    <property type="entry name" value="ETS-DOMAIN PROTEIN"/>
    <property type="match status" value="1"/>
</dbReference>
<dbReference type="Pfam" id="PF00178">
    <property type="entry name" value="Ets"/>
    <property type="match status" value="1"/>
</dbReference>
<evidence type="ECO:0000256" key="1">
    <source>
        <dbReference type="ARBA" id="ARBA00005562"/>
    </source>
</evidence>
<dbReference type="PROSITE" id="PS00345">
    <property type="entry name" value="ETS_DOMAIN_1"/>
    <property type="match status" value="1"/>
</dbReference>
<dbReference type="PROSITE" id="PS51433">
    <property type="entry name" value="PNT"/>
    <property type="match status" value="1"/>
</dbReference>
<feature type="region of interest" description="Disordered" evidence="4">
    <location>
        <begin position="151"/>
        <end position="180"/>
    </location>
</feature>
<gene>
    <name evidence="7" type="ORF">O3P69_005684</name>
</gene>
<evidence type="ECO:0000256" key="3">
    <source>
        <dbReference type="RuleBase" id="RU004019"/>
    </source>
</evidence>
<feature type="domain" description="ETS" evidence="5">
    <location>
        <begin position="312"/>
        <end position="395"/>
    </location>
</feature>
<dbReference type="PANTHER" id="PTHR11849">
    <property type="entry name" value="ETS"/>
    <property type="match status" value="1"/>
</dbReference>
<dbReference type="InterPro" id="IPR003118">
    <property type="entry name" value="Pointed_dom"/>
</dbReference>
<evidence type="ECO:0000313" key="7">
    <source>
        <dbReference type="EMBL" id="KAK8395750.1"/>
    </source>
</evidence>
<dbReference type="GO" id="GO:0005634">
    <property type="term" value="C:nucleus"/>
    <property type="evidence" value="ECO:0007669"/>
    <property type="project" value="UniProtKB-SubCell"/>
</dbReference>
<dbReference type="InterPro" id="IPR036388">
    <property type="entry name" value="WH-like_DNA-bd_sf"/>
</dbReference>
<comment type="subcellular location">
    <subcellularLocation>
        <location evidence="3">Nucleus</location>
    </subcellularLocation>
</comment>
<feature type="domain" description="PNT" evidence="6">
    <location>
        <begin position="56"/>
        <end position="141"/>
    </location>
</feature>
<dbReference type="GO" id="GO:0030154">
    <property type="term" value="P:cell differentiation"/>
    <property type="evidence" value="ECO:0007669"/>
    <property type="project" value="TreeGrafter"/>
</dbReference>
<dbReference type="InterPro" id="IPR000418">
    <property type="entry name" value="Ets_dom"/>
</dbReference>
<dbReference type="PRINTS" id="PR00454">
    <property type="entry name" value="ETSDOMAIN"/>
</dbReference>
<keyword evidence="3" id="KW-0539">Nucleus</keyword>
<proteinExistence type="inferred from homology"/>
<dbReference type="EMBL" id="JARAKH010000017">
    <property type="protein sequence ID" value="KAK8395750.1"/>
    <property type="molecule type" value="Genomic_DNA"/>
</dbReference>
<dbReference type="GO" id="GO:0000981">
    <property type="term" value="F:DNA-binding transcription factor activity, RNA polymerase II-specific"/>
    <property type="evidence" value="ECO:0007669"/>
    <property type="project" value="TreeGrafter"/>
</dbReference>
<evidence type="ECO:0000256" key="4">
    <source>
        <dbReference type="SAM" id="MobiDB-lite"/>
    </source>
</evidence>
<dbReference type="Proteomes" id="UP001487740">
    <property type="component" value="Unassembled WGS sequence"/>
</dbReference>
<dbReference type="Gene3D" id="1.10.150.50">
    <property type="entry name" value="Transcription Factor, Ets-1"/>
    <property type="match status" value="1"/>
</dbReference>
<dbReference type="Gene3D" id="1.10.10.10">
    <property type="entry name" value="Winged helix-like DNA-binding domain superfamily/Winged helix DNA-binding domain"/>
    <property type="match status" value="1"/>
</dbReference>
<evidence type="ECO:0000256" key="2">
    <source>
        <dbReference type="ARBA" id="ARBA00023125"/>
    </source>
</evidence>
<feature type="compositionally biased region" description="Basic residues" evidence="4">
    <location>
        <begin position="151"/>
        <end position="163"/>
    </location>
</feature>
<dbReference type="PROSITE" id="PS50061">
    <property type="entry name" value="ETS_DOMAIN_3"/>
    <property type="match status" value="1"/>
</dbReference>
<evidence type="ECO:0000259" key="5">
    <source>
        <dbReference type="PROSITE" id="PS50061"/>
    </source>
</evidence>
<feature type="region of interest" description="Disordered" evidence="4">
    <location>
        <begin position="257"/>
        <end position="308"/>
    </location>
</feature>
<dbReference type="SUPFAM" id="SSF46785">
    <property type="entry name" value="Winged helix' DNA-binding domain"/>
    <property type="match status" value="1"/>
</dbReference>
<protein>
    <recommendedName>
        <fullName evidence="9">ETS domain-containing protein</fullName>
    </recommendedName>
</protein>
<feature type="region of interest" description="Disordered" evidence="4">
    <location>
        <begin position="209"/>
        <end position="241"/>
    </location>
</feature>
<comment type="caution">
    <text evidence="7">The sequence shown here is derived from an EMBL/GenBank/DDBJ whole genome shotgun (WGS) entry which is preliminary data.</text>
</comment>
<dbReference type="InterPro" id="IPR046328">
    <property type="entry name" value="ETS_fam"/>
</dbReference>
<dbReference type="SMART" id="SM00251">
    <property type="entry name" value="SAM_PNT"/>
    <property type="match status" value="1"/>
</dbReference>
<accession>A0AAW0U7P7</accession>
<feature type="compositionally biased region" description="Polar residues" evidence="4">
    <location>
        <begin position="209"/>
        <end position="231"/>
    </location>
</feature>
<comment type="similarity">
    <text evidence="1 3">Belongs to the ETS family.</text>
</comment>
<keyword evidence="2 3" id="KW-0238">DNA-binding</keyword>
<evidence type="ECO:0000259" key="6">
    <source>
        <dbReference type="PROSITE" id="PS51433"/>
    </source>
</evidence>
<dbReference type="InterPro" id="IPR036390">
    <property type="entry name" value="WH_DNA-bd_sf"/>
</dbReference>
<keyword evidence="8" id="KW-1185">Reference proteome</keyword>
<dbReference type="InterPro" id="IPR013761">
    <property type="entry name" value="SAM/pointed_sf"/>
</dbReference>
<reference evidence="7 8" key="1">
    <citation type="submission" date="2023-03" db="EMBL/GenBank/DDBJ databases">
        <title>High-quality genome of Scylla paramamosain provides insights in environmental adaptation.</title>
        <authorList>
            <person name="Zhang L."/>
        </authorList>
    </citation>
    <scope>NUCLEOTIDE SEQUENCE [LARGE SCALE GENOMIC DNA]</scope>
    <source>
        <strain evidence="7">LZ_2023a</strain>
        <tissue evidence="7">Muscle</tissue>
    </source>
</reference>